<evidence type="ECO:0000313" key="3">
    <source>
        <dbReference type="Proteomes" id="UP001082899"/>
    </source>
</evidence>
<gene>
    <name evidence="2" type="ORF">OVY01_06375</name>
</gene>
<dbReference type="InterPro" id="IPR003018">
    <property type="entry name" value="GAF"/>
</dbReference>
<dbReference type="SMART" id="SM00065">
    <property type="entry name" value="GAF"/>
    <property type="match status" value="1"/>
</dbReference>
<comment type="caution">
    <text evidence="2">The sequence shown here is derived from an EMBL/GenBank/DDBJ whole genome shotgun (WGS) entry which is preliminary data.</text>
</comment>
<sequence length="179" mass="19584">MPEFPVIYNEEARLAAVEQCGLMDSPSDARFDRITRLAAFMTSTPMAVVSLVGAQRQWFKSRHGLEAREISREWAFCNYTLVDQALFTVEDASRDPRFAQSPMVQGSPHLRFYAGVPLSDEQGHRVGVLCVMDTVPRHLTNLQRHALRDLGNLAADALVTAALAVAAARIAAAASDLSG</sequence>
<dbReference type="Gene3D" id="3.30.450.40">
    <property type="match status" value="1"/>
</dbReference>
<dbReference type="SUPFAM" id="SSF55781">
    <property type="entry name" value="GAF domain-like"/>
    <property type="match status" value="1"/>
</dbReference>
<dbReference type="RefSeq" id="WP_267846511.1">
    <property type="nucleotide sequence ID" value="NZ_JAPMXC010000001.1"/>
</dbReference>
<protein>
    <submittedName>
        <fullName evidence="2">GAF domain-containing protein</fullName>
    </submittedName>
</protein>
<accession>A0ABT3ZK01</accession>
<evidence type="ECO:0000259" key="1">
    <source>
        <dbReference type="SMART" id="SM00065"/>
    </source>
</evidence>
<evidence type="ECO:0000313" key="2">
    <source>
        <dbReference type="EMBL" id="MCY0386861.1"/>
    </source>
</evidence>
<dbReference type="PANTHER" id="PTHR43102:SF2">
    <property type="entry name" value="GAF DOMAIN-CONTAINING PROTEIN"/>
    <property type="match status" value="1"/>
</dbReference>
<dbReference type="InterPro" id="IPR029016">
    <property type="entry name" value="GAF-like_dom_sf"/>
</dbReference>
<dbReference type="Pfam" id="PF01590">
    <property type="entry name" value="GAF"/>
    <property type="match status" value="1"/>
</dbReference>
<name>A0ABT3ZK01_9BURK</name>
<keyword evidence="3" id="KW-1185">Reference proteome</keyword>
<dbReference type="Proteomes" id="UP001082899">
    <property type="component" value="Unassembled WGS sequence"/>
</dbReference>
<feature type="domain" description="GAF" evidence="1">
    <location>
        <begin position="26"/>
        <end position="168"/>
    </location>
</feature>
<proteinExistence type="predicted"/>
<dbReference type="PANTHER" id="PTHR43102">
    <property type="entry name" value="SLR1143 PROTEIN"/>
    <property type="match status" value="1"/>
</dbReference>
<reference evidence="2" key="1">
    <citation type="submission" date="2022-11" db="EMBL/GenBank/DDBJ databases">
        <title>Robbsia betulipollinis sp. nov., isolated from pollen of birch (Betula pendula).</title>
        <authorList>
            <person name="Shi H."/>
            <person name="Ambika Manirajan B."/>
            <person name="Ratering S."/>
            <person name="Geissler-Plaum R."/>
            <person name="Schnell S."/>
        </authorList>
    </citation>
    <scope>NUCLEOTIDE SEQUENCE</scope>
    <source>
        <strain evidence="2">Bb-Pol-6</strain>
    </source>
</reference>
<dbReference type="EMBL" id="JAPMXC010000001">
    <property type="protein sequence ID" value="MCY0386861.1"/>
    <property type="molecule type" value="Genomic_DNA"/>
</dbReference>
<organism evidence="2 3">
    <name type="scientific">Robbsia betulipollinis</name>
    <dbReference type="NCBI Taxonomy" id="2981849"/>
    <lineage>
        <taxon>Bacteria</taxon>
        <taxon>Pseudomonadati</taxon>
        <taxon>Pseudomonadota</taxon>
        <taxon>Betaproteobacteria</taxon>
        <taxon>Burkholderiales</taxon>
        <taxon>Burkholderiaceae</taxon>
        <taxon>Robbsia</taxon>
    </lineage>
</organism>